<sequence>MERTDNQKRIDKRRLYLHNILMSCRKKRRSAEIEVTRESLPPNFFTLPAEIRQKILRWTIDIDFPDPRSIGHLVKTGYWWRCSIDLGVWETKLMDVVFPTRFRQLWCEDVEYVCVKWREALDEIREEVKKGHHGERDSGDVVVGTLMSRELQSWREKA</sequence>
<name>A0A8H3UGD5_VENIN</name>
<protein>
    <submittedName>
        <fullName evidence="1">Uncharacterized protein</fullName>
    </submittedName>
</protein>
<organism evidence="1 2">
    <name type="scientific">Venturia inaequalis</name>
    <name type="common">Apple scab fungus</name>
    <dbReference type="NCBI Taxonomy" id="5025"/>
    <lineage>
        <taxon>Eukaryota</taxon>
        <taxon>Fungi</taxon>
        <taxon>Dikarya</taxon>
        <taxon>Ascomycota</taxon>
        <taxon>Pezizomycotina</taxon>
        <taxon>Dothideomycetes</taxon>
        <taxon>Pleosporomycetidae</taxon>
        <taxon>Venturiales</taxon>
        <taxon>Venturiaceae</taxon>
        <taxon>Venturia</taxon>
    </lineage>
</organism>
<evidence type="ECO:0000313" key="1">
    <source>
        <dbReference type="EMBL" id="KAE9968916.1"/>
    </source>
</evidence>
<reference evidence="1 2" key="1">
    <citation type="submission" date="2018-12" db="EMBL/GenBank/DDBJ databases">
        <title>Venturia inaequalis Genome Resource.</title>
        <authorList>
            <person name="Lichtner F.J."/>
        </authorList>
    </citation>
    <scope>NUCLEOTIDE SEQUENCE [LARGE SCALE GENOMIC DNA]</scope>
    <source>
        <strain evidence="1 2">120213</strain>
    </source>
</reference>
<comment type="caution">
    <text evidence="1">The sequence shown here is derived from an EMBL/GenBank/DDBJ whole genome shotgun (WGS) entry which is preliminary data.</text>
</comment>
<dbReference type="Proteomes" id="UP000447873">
    <property type="component" value="Unassembled WGS sequence"/>
</dbReference>
<dbReference type="AlphaFoldDB" id="A0A8H3UGD5"/>
<proteinExistence type="predicted"/>
<gene>
    <name evidence="1" type="ORF">EG328_007182</name>
</gene>
<evidence type="ECO:0000313" key="2">
    <source>
        <dbReference type="Proteomes" id="UP000447873"/>
    </source>
</evidence>
<accession>A0A8H3UGD5</accession>
<dbReference type="EMBL" id="WNWS01000387">
    <property type="protein sequence ID" value="KAE9968916.1"/>
    <property type="molecule type" value="Genomic_DNA"/>
</dbReference>